<accession>A0ABS2GKX1</accession>
<keyword evidence="1" id="KW-0812">Transmembrane</keyword>
<dbReference type="RefSeq" id="WP_204719156.1">
    <property type="nucleotide sequence ID" value="NZ_JACSNR010000001.1"/>
</dbReference>
<name>A0ABS2GKX1_9FIRM</name>
<comment type="caution">
    <text evidence="2">The sequence shown here is derived from an EMBL/GenBank/DDBJ whole genome shotgun (WGS) entry which is preliminary data.</text>
</comment>
<keyword evidence="1" id="KW-1133">Transmembrane helix</keyword>
<keyword evidence="1" id="KW-0472">Membrane</keyword>
<reference evidence="2 3" key="1">
    <citation type="journal article" date="2021" name="Sci. Rep.">
        <title>The distribution of antibiotic resistance genes in chicken gut microbiota commensals.</title>
        <authorList>
            <person name="Juricova H."/>
            <person name="Matiasovicova J."/>
            <person name="Kubasova T."/>
            <person name="Cejkova D."/>
            <person name="Rychlik I."/>
        </authorList>
    </citation>
    <scope>NUCLEOTIDE SEQUENCE [LARGE SCALE GENOMIC DNA]</scope>
    <source>
        <strain evidence="2 3">An564</strain>
    </source>
</reference>
<evidence type="ECO:0000313" key="3">
    <source>
        <dbReference type="Proteomes" id="UP000724149"/>
    </source>
</evidence>
<organism evidence="2 3">
    <name type="scientific">Hydrogenoanaerobacterium saccharovorans</name>
    <dbReference type="NCBI Taxonomy" id="474960"/>
    <lineage>
        <taxon>Bacteria</taxon>
        <taxon>Bacillati</taxon>
        <taxon>Bacillota</taxon>
        <taxon>Clostridia</taxon>
        <taxon>Eubacteriales</taxon>
        <taxon>Oscillospiraceae</taxon>
        <taxon>Hydrogenoanaerobacterium</taxon>
    </lineage>
</organism>
<evidence type="ECO:0000256" key="1">
    <source>
        <dbReference type="SAM" id="Phobius"/>
    </source>
</evidence>
<feature type="transmembrane region" description="Helical" evidence="1">
    <location>
        <begin position="23"/>
        <end position="44"/>
    </location>
</feature>
<dbReference type="EMBL" id="JACSNR010000001">
    <property type="protein sequence ID" value="MBM6922115.1"/>
    <property type="molecule type" value="Genomic_DNA"/>
</dbReference>
<keyword evidence="3" id="KW-1185">Reference proteome</keyword>
<proteinExistence type="predicted"/>
<evidence type="ECO:0000313" key="2">
    <source>
        <dbReference type="EMBL" id="MBM6922115.1"/>
    </source>
</evidence>
<gene>
    <name evidence="2" type="ORF">H9X81_00185</name>
</gene>
<protein>
    <submittedName>
        <fullName evidence="2">Uncharacterized protein</fullName>
    </submittedName>
</protein>
<sequence length="52" mass="5808">MNWTAIWTSLFGTTSLFGVNMGFWAGMASVLLIVILMNVVFWSIKPQNPGQM</sequence>
<dbReference type="Proteomes" id="UP000724149">
    <property type="component" value="Unassembled WGS sequence"/>
</dbReference>